<dbReference type="Pfam" id="PF03886">
    <property type="entry name" value="ABC_trans_aux"/>
    <property type="match status" value="1"/>
</dbReference>
<feature type="domain" description="ABC-type transport auxiliary lipoprotein component" evidence="1">
    <location>
        <begin position="34"/>
        <end position="192"/>
    </location>
</feature>
<proteinExistence type="predicted"/>
<protein>
    <recommendedName>
        <fullName evidence="1">ABC-type transport auxiliary lipoprotein component domain-containing protein</fullName>
    </recommendedName>
</protein>
<dbReference type="AlphaFoldDB" id="A0A0F9WDQ9"/>
<dbReference type="EMBL" id="LAZR01000177">
    <property type="protein sequence ID" value="KKN83986.1"/>
    <property type="molecule type" value="Genomic_DNA"/>
</dbReference>
<sequence length="213" mass="23581">MIQRRTLQLGAGMLMLSLASACSVLPEAEPITFYNLPSPQLTQNQAQPLPLSLRITTPDASYALQAPRIMVSPDENTINSYQGARWTDPNPALLREHLIQAFQQDGSFRTVTNENQALETDVHLYSDLRQYQTIYRAGTPQITVTLDAKLVDPVTRRVIAAKHFQLEQAIDDPQVPAVVKGMGAASDQLARELISWSRSSLADMAAVRVQQPD</sequence>
<name>A0A0F9WDQ9_9ZZZZ</name>
<accession>A0A0F9WDQ9</accession>
<reference evidence="2" key="1">
    <citation type="journal article" date="2015" name="Nature">
        <title>Complex archaea that bridge the gap between prokaryotes and eukaryotes.</title>
        <authorList>
            <person name="Spang A."/>
            <person name="Saw J.H."/>
            <person name="Jorgensen S.L."/>
            <person name="Zaremba-Niedzwiedzka K."/>
            <person name="Martijn J."/>
            <person name="Lind A.E."/>
            <person name="van Eijk R."/>
            <person name="Schleper C."/>
            <person name="Guy L."/>
            <person name="Ettema T.J."/>
        </authorList>
    </citation>
    <scope>NUCLEOTIDE SEQUENCE</scope>
</reference>
<dbReference type="SUPFAM" id="SSF159594">
    <property type="entry name" value="XCC0632-like"/>
    <property type="match status" value="1"/>
</dbReference>
<organism evidence="2">
    <name type="scientific">marine sediment metagenome</name>
    <dbReference type="NCBI Taxonomy" id="412755"/>
    <lineage>
        <taxon>unclassified sequences</taxon>
        <taxon>metagenomes</taxon>
        <taxon>ecological metagenomes</taxon>
    </lineage>
</organism>
<dbReference type="InterPro" id="IPR005586">
    <property type="entry name" value="ABC_trans_aux"/>
</dbReference>
<evidence type="ECO:0000313" key="2">
    <source>
        <dbReference type="EMBL" id="KKN83986.1"/>
    </source>
</evidence>
<dbReference type="PROSITE" id="PS51257">
    <property type="entry name" value="PROKAR_LIPOPROTEIN"/>
    <property type="match status" value="1"/>
</dbReference>
<gene>
    <name evidence="2" type="ORF">LCGC14_0293150</name>
</gene>
<comment type="caution">
    <text evidence="2">The sequence shown here is derived from an EMBL/GenBank/DDBJ whole genome shotgun (WGS) entry which is preliminary data.</text>
</comment>
<dbReference type="Gene3D" id="3.40.50.10610">
    <property type="entry name" value="ABC-type transport auxiliary lipoprotein component"/>
    <property type="match status" value="1"/>
</dbReference>
<evidence type="ECO:0000259" key="1">
    <source>
        <dbReference type="Pfam" id="PF03886"/>
    </source>
</evidence>